<evidence type="ECO:0000256" key="5">
    <source>
        <dbReference type="ARBA" id="ARBA00023289"/>
    </source>
</evidence>
<dbReference type="Gene3D" id="3.30.70.100">
    <property type="match status" value="1"/>
</dbReference>
<accession>S8C826</accession>
<dbReference type="PANTHER" id="PTHR45811:SF35">
    <property type="entry name" value="HEAVY METAL-ASSOCIATED ISOPRENYLATED PLANT PROTEIN 39"/>
    <property type="match status" value="1"/>
</dbReference>
<evidence type="ECO:0000256" key="1">
    <source>
        <dbReference type="ARBA" id="ARBA00004170"/>
    </source>
</evidence>
<dbReference type="PANTHER" id="PTHR45811">
    <property type="entry name" value="COPPER TRANSPORT PROTEIN FAMILY-RELATED"/>
    <property type="match status" value="1"/>
</dbReference>
<dbReference type="Pfam" id="PF00403">
    <property type="entry name" value="HMA"/>
    <property type="match status" value="1"/>
</dbReference>
<keyword evidence="3" id="KW-0479">Metal-binding</keyword>
<evidence type="ECO:0000256" key="4">
    <source>
        <dbReference type="ARBA" id="ARBA00023288"/>
    </source>
</evidence>
<evidence type="ECO:0000259" key="8">
    <source>
        <dbReference type="PROSITE" id="PS50846"/>
    </source>
</evidence>
<dbReference type="InterPro" id="IPR051863">
    <property type="entry name" value="HIPP"/>
</dbReference>
<dbReference type="Proteomes" id="UP000015453">
    <property type="component" value="Unassembled WGS sequence"/>
</dbReference>
<sequence>MKKFVLKLDLQDDKEQQRKVLKTVSTLPGIDEIAIDLKGKKLTIIGTVDPITVVSRLRKKLWNADIVTCGPNEEPKKEEPKKEEPKKEEEAKKEEGSNNNKKEEEGKKDDQPKKEGEGGKKEDEPKKEQEKKIESSPEFISLPPGFPIYRPPPPTYYYPPHYYPPINRHQYYSVEENPTGCVIC</sequence>
<dbReference type="PROSITE" id="PS50846">
    <property type="entry name" value="HMA_2"/>
    <property type="match status" value="1"/>
</dbReference>
<keyword evidence="10" id="KW-1185">Reference proteome</keyword>
<comment type="subcellular location">
    <subcellularLocation>
        <location evidence="1">Membrane</location>
        <topology evidence="1">Peripheral membrane protein</topology>
    </subcellularLocation>
</comment>
<comment type="similarity">
    <text evidence="6">Belongs to the HIPP family.</text>
</comment>
<dbReference type="OrthoDB" id="1923658at2759"/>
<dbReference type="GO" id="GO:0046872">
    <property type="term" value="F:metal ion binding"/>
    <property type="evidence" value="ECO:0007669"/>
    <property type="project" value="UniProtKB-KW"/>
</dbReference>
<dbReference type="EMBL" id="AUSU01005820">
    <property type="protein sequence ID" value="EPS62905.1"/>
    <property type="molecule type" value="Genomic_DNA"/>
</dbReference>
<reference evidence="9 10" key="1">
    <citation type="journal article" date="2013" name="BMC Genomics">
        <title>The miniature genome of a carnivorous plant Genlisea aurea contains a low number of genes and short non-coding sequences.</title>
        <authorList>
            <person name="Leushkin E.V."/>
            <person name="Sutormin R.A."/>
            <person name="Nabieva E.R."/>
            <person name="Penin A.A."/>
            <person name="Kondrashov A.S."/>
            <person name="Logacheva M.D."/>
        </authorList>
    </citation>
    <scope>NUCLEOTIDE SEQUENCE [LARGE SCALE GENOMIC DNA]</scope>
</reference>
<evidence type="ECO:0000256" key="7">
    <source>
        <dbReference type="SAM" id="MobiDB-lite"/>
    </source>
</evidence>
<keyword evidence="5" id="KW-0636">Prenylation</keyword>
<feature type="compositionally biased region" description="Basic and acidic residues" evidence="7">
    <location>
        <begin position="73"/>
        <end position="135"/>
    </location>
</feature>
<evidence type="ECO:0000256" key="2">
    <source>
        <dbReference type="ARBA" id="ARBA00022481"/>
    </source>
</evidence>
<evidence type="ECO:0000256" key="3">
    <source>
        <dbReference type="ARBA" id="ARBA00022723"/>
    </source>
</evidence>
<evidence type="ECO:0000313" key="9">
    <source>
        <dbReference type="EMBL" id="EPS62905.1"/>
    </source>
</evidence>
<evidence type="ECO:0000313" key="10">
    <source>
        <dbReference type="Proteomes" id="UP000015453"/>
    </source>
</evidence>
<organism evidence="9 10">
    <name type="scientific">Genlisea aurea</name>
    <dbReference type="NCBI Taxonomy" id="192259"/>
    <lineage>
        <taxon>Eukaryota</taxon>
        <taxon>Viridiplantae</taxon>
        <taxon>Streptophyta</taxon>
        <taxon>Embryophyta</taxon>
        <taxon>Tracheophyta</taxon>
        <taxon>Spermatophyta</taxon>
        <taxon>Magnoliopsida</taxon>
        <taxon>eudicotyledons</taxon>
        <taxon>Gunneridae</taxon>
        <taxon>Pentapetalae</taxon>
        <taxon>asterids</taxon>
        <taxon>lamiids</taxon>
        <taxon>Lamiales</taxon>
        <taxon>Lentibulariaceae</taxon>
        <taxon>Genlisea</taxon>
    </lineage>
</organism>
<evidence type="ECO:0000256" key="6">
    <source>
        <dbReference type="ARBA" id="ARBA00024045"/>
    </source>
</evidence>
<dbReference type="InterPro" id="IPR006121">
    <property type="entry name" value="HMA_dom"/>
</dbReference>
<name>S8C826_9LAMI</name>
<keyword evidence="2" id="KW-0488">Methylation</keyword>
<feature type="domain" description="HMA" evidence="8">
    <location>
        <begin position="1"/>
        <end position="69"/>
    </location>
</feature>
<proteinExistence type="inferred from homology"/>
<feature type="region of interest" description="Disordered" evidence="7">
    <location>
        <begin position="68"/>
        <end position="146"/>
    </location>
</feature>
<gene>
    <name evidence="9" type="ORF">M569_11884</name>
</gene>
<dbReference type="GO" id="GO:0016020">
    <property type="term" value="C:membrane"/>
    <property type="evidence" value="ECO:0007669"/>
    <property type="project" value="UniProtKB-SubCell"/>
</dbReference>
<dbReference type="AlphaFoldDB" id="S8C826"/>
<protein>
    <recommendedName>
        <fullName evidence="8">HMA domain-containing protein</fullName>
    </recommendedName>
</protein>
<dbReference type="GO" id="GO:0009626">
    <property type="term" value="P:plant-type hypersensitive response"/>
    <property type="evidence" value="ECO:0007669"/>
    <property type="project" value="UniProtKB-KW"/>
</dbReference>
<comment type="caution">
    <text evidence="9">The sequence shown here is derived from an EMBL/GenBank/DDBJ whole genome shotgun (WGS) entry which is preliminary data.</text>
</comment>
<keyword evidence="4" id="KW-0449">Lipoprotein</keyword>